<reference evidence="3" key="1">
    <citation type="submission" date="2020-06" db="EMBL/GenBank/DDBJ databases">
        <authorList>
            <person name="Dong N."/>
        </authorList>
    </citation>
    <scope>NUCLEOTIDE SEQUENCE</scope>
    <source>
        <strain evidence="3">210</strain>
    </source>
</reference>
<sequence length="1563" mass="175429">MSDLDPIELGIAINSEELMQEFQKMMTSSDQLDKSLENTKRKFNEFVQAQLTGNGTLSENAKLTEAQSNAIKRHAEALVWLKEQVANTFDPTQLKVYEYQIQQAEKAIQNIIDSANQRVEFMDQAQLEVANNKLVEAGKLIDQISDKTFTPNFATPEELEVLSEHINAAENEMDQLGVVIDFVSNKLADIDPASEEFAALANDINEANEMLGRSPAIYDATGNSIDQMKDALAEFQAQLSTETDPAKVQALNQNIENLENSIKAVKNAGRNGFDEFGNKIVEQKETTVQLQTELENLIQQMARLRLENQQGSEEYQALSSRATEIRTALNGVNQEVNSSASVSANLDTLVRATTAITAGFSMAQGAAALFGSENENVQQTIAKVTSVMAILQGLQQIQIELKRSDSVVTTGQIALQRLYTIVVGNSTGALKAFRIALAATGVGAFILLLGALIANWDEVKKAIGLTSDELESNIEVGKKANDLYAKKISLLQYLVKQNKETTLSERQKKQAVNEFNKELGDTLGTVKDYAELESKIIARAPEYVNYMQIKAQADAAYILSLEKQKVLLEQITALSTGDLAWYEKINQTIEKWDVSTNNFFGGKKKLKTNISNEEILNFLNYPTKEQALKALKAQGYDQVTIKYVADMYKQQVDANKLLNTSLDLLDKSAAKADKLKITTDKGVSAEIENLEKRLEVAKAGGKNTDALERSILNKKIAYYKNDKAEFEKWTQAKAVFEAGVAKKRDDKSEEQRKKADAERKKAIEDAKRLKDEQLSVLQDIADTERDVHKQTLDQNAREIEDIKDKYNKLREEARKAKLGSQVLIKIDTLEKTETSNVTYTQGTEELLKQLEKEKEIYIAFEQLKTKVGAEEITKQYKNQMLGFETFSERIQSEIDKILSKPVEQRNNLESARLKELIDLQEKQKKEDKESGDQKYLAAYEATLTYQDKIKQIEIDYLATKKQLENENDIQIRTAKLQELEKQKRAKINAAKAEANESLDIWRNLTTDLTGISQKELDVRIASLDEYYKESKDYLDEDQKNFIDSELERAKNVKGRSELETRERVALEKKKKILAEIAKYHNKNDELVAKEAQSLEEVNQELENIQLEKMQKVVEGFQVVSQISGALADAFADSNEELSQIMKTISELADDVGKVVNAFMKSIWDGIVALIAALVKWIGKLFSMGKAARESRRKAIEELKKWQAEIIAQQLEYNKTLRDRELIETRINDLYVSRVQNIREEMEALKKNKASVMDDMDRIWKRLLGSETIYDKTFKKKGGFLGFAKKTKVVDHYDSVANLLGIDKDTQITDELFAKLEKLNAMKPLTGDAKEAYEQLKKLKEEYGSIDDALRQLEIDLKNAVTGTTSQSIADSIIEGIKSGKKSFADFADDIEGFLRNAILAGMSAKVLEPEMQKLQDLLYEMMGDGVLSEEERKQWQEMYLKLAQDAQQYMDMMNQAGINMTGSVSSANSLKGAIEGMSAEQADLLAGQFGGLRLTQLETNNILKNGAAQQLAATSRMIEVLGAIENNTKRTANNTELSLSELAKIKELLKKMADDGGRSGGIP</sequence>
<keyword evidence="1" id="KW-0175">Coiled coil</keyword>
<dbReference type="Proteomes" id="UP001173578">
    <property type="component" value="Unassembled WGS sequence"/>
</dbReference>
<feature type="coiled-coil region" evidence="1">
    <location>
        <begin position="1069"/>
        <end position="1114"/>
    </location>
</feature>
<feature type="coiled-coil region" evidence="1">
    <location>
        <begin position="1184"/>
        <end position="1254"/>
    </location>
</feature>
<evidence type="ECO:0000256" key="2">
    <source>
        <dbReference type="SAM" id="MobiDB-lite"/>
    </source>
</evidence>
<dbReference type="RefSeq" id="WP_286486108.1">
    <property type="nucleotide sequence ID" value="NZ_JACALR010000004.1"/>
</dbReference>
<reference evidence="3" key="2">
    <citation type="journal article" date="2022" name="Sci. Total Environ.">
        <title>Prevalence, transmission, and molecular epidemiology of tet(X)-positive bacteria among humans, animals, and environmental niches in China: An epidemiological, and genomic-based study.</title>
        <authorList>
            <person name="Dong N."/>
            <person name="Zeng Y."/>
            <person name="Cai C."/>
            <person name="Sun C."/>
            <person name="Lu J."/>
            <person name="Liu C."/>
            <person name="Zhou H."/>
            <person name="Sun Q."/>
            <person name="Shu L."/>
            <person name="Wang H."/>
            <person name="Wang Y."/>
            <person name="Wang S."/>
            <person name="Wu C."/>
            <person name="Chan E.W."/>
            <person name="Chen G."/>
            <person name="Shen Z."/>
            <person name="Chen S."/>
            <person name="Zhang R."/>
        </authorList>
    </citation>
    <scope>NUCLEOTIDE SEQUENCE</scope>
    <source>
        <strain evidence="3">210</strain>
    </source>
</reference>
<feature type="coiled-coil region" evidence="1">
    <location>
        <begin position="1321"/>
        <end position="1355"/>
    </location>
</feature>
<proteinExistence type="predicted"/>
<feature type="coiled-coil region" evidence="1">
    <location>
        <begin position="248"/>
        <end position="321"/>
    </location>
</feature>
<feature type="region of interest" description="Disordered" evidence="2">
    <location>
        <begin position="740"/>
        <end position="759"/>
    </location>
</feature>
<evidence type="ECO:0008006" key="5">
    <source>
        <dbReference type="Google" id="ProtNLM"/>
    </source>
</evidence>
<evidence type="ECO:0000313" key="3">
    <source>
        <dbReference type="EMBL" id="MDM1551560.1"/>
    </source>
</evidence>
<evidence type="ECO:0000256" key="1">
    <source>
        <dbReference type="SAM" id="Coils"/>
    </source>
</evidence>
<accession>A0AAW7DIA9</accession>
<comment type="caution">
    <text evidence="3">The sequence shown here is derived from an EMBL/GenBank/DDBJ whole genome shotgun (WGS) entry which is preliminary data.</text>
</comment>
<evidence type="ECO:0000313" key="4">
    <source>
        <dbReference type="Proteomes" id="UP001173578"/>
    </source>
</evidence>
<protein>
    <recommendedName>
        <fullName evidence="5">Phage tail tape measure protein</fullName>
    </recommendedName>
</protein>
<dbReference type="Gene3D" id="1.10.287.1490">
    <property type="match status" value="1"/>
</dbReference>
<feature type="coiled-coil region" evidence="1">
    <location>
        <begin position="960"/>
        <end position="996"/>
    </location>
</feature>
<dbReference type="EMBL" id="JACALR010000004">
    <property type="protein sequence ID" value="MDM1551560.1"/>
    <property type="molecule type" value="Genomic_DNA"/>
</dbReference>
<gene>
    <name evidence="3" type="ORF">HX095_10065</name>
</gene>
<organism evidence="3 4">
    <name type="scientific">Empedobacter falsenii</name>
    <dbReference type="NCBI Taxonomy" id="343874"/>
    <lineage>
        <taxon>Bacteria</taxon>
        <taxon>Pseudomonadati</taxon>
        <taxon>Bacteroidota</taxon>
        <taxon>Flavobacteriia</taxon>
        <taxon>Flavobacteriales</taxon>
        <taxon>Weeksellaceae</taxon>
        <taxon>Empedobacter</taxon>
    </lineage>
</organism>
<name>A0AAW7DIA9_9FLAO</name>